<gene>
    <name evidence="1" type="ORF">GCM10010492_02010</name>
</gene>
<evidence type="ECO:0000313" key="2">
    <source>
        <dbReference type="Proteomes" id="UP001500416"/>
    </source>
</evidence>
<accession>A0ABP3CKC2</accession>
<dbReference type="Proteomes" id="UP001500416">
    <property type="component" value="Unassembled WGS sequence"/>
</dbReference>
<comment type="caution">
    <text evidence="1">The sequence shown here is derived from an EMBL/GenBank/DDBJ whole genome shotgun (WGS) entry which is preliminary data.</text>
</comment>
<name>A0ABP3CKC2_9PSEU</name>
<proteinExistence type="predicted"/>
<keyword evidence="2" id="KW-1185">Reference proteome</keyword>
<evidence type="ECO:0000313" key="1">
    <source>
        <dbReference type="EMBL" id="GAA0208008.1"/>
    </source>
</evidence>
<reference evidence="2" key="1">
    <citation type="journal article" date="2019" name="Int. J. Syst. Evol. Microbiol.">
        <title>The Global Catalogue of Microorganisms (GCM) 10K type strain sequencing project: providing services to taxonomists for standard genome sequencing and annotation.</title>
        <authorList>
            <consortium name="The Broad Institute Genomics Platform"/>
            <consortium name="The Broad Institute Genome Sequencing Center for Infectious Disease"/>
            <person name="Wu L."/>
            <person name="Ma J."/>
        </authorList>
    </citation>
    <scope>NUCLEOTIDE SEQUENCE [LARGE SCALE GENOMIC DNA]</scope>
    <source>
        <strain evidence="2">JCM 3380</strain>
    </source>
</reference>
<protein>
    <submittedName>
        <fullName evidence="1">Uncharacterized protein</fullName>
    </submittedName>
</protein>
<dbReference type="EMBL" id="BAAABU010000001">
    <property type="protein sequence ID" value="GAA0208008.1"/>
    <property type="molecule type" value="Genomic_DNA"/>
</dbReference>
<sequence>MTMLDAVDDEVPDDLLRHVVRTTGIPPSLAHRLVSDVMGYFVETATEYVQRRHAELRAQGLKNATIWDRLRQELDTRPVAAPKFTERQLRRIVYG</sequence>
<organism evidence="1 2">
    <name type="scientific">Saccharothrix mutabilis subsp. mutabilis</name>
    <dbReference type="NCBI Taxonomy" id="66855"/>
    <lineage>
        <taxon>Bacteria</taxon>
        <taxon>Bacillati</taxon>
        <taxon>Actinomycetota</taxon>
        <taxon>Actinomycetes</taxon>
        <taxon>Pseudonocardiales</taxon>
        <taxon>Pseudonocardiaceae</taxon>
        <taxon>Saccharothrix</taxon>
    </lineage>
</organism>